<feature type="domain" description="Threonine/serine exporter-like N-terminal" evidence="8">
    <location>
        <begin position="54"/>
        <end position="297"/>
    </location>
</feature>
<feature type="transmembrane region" description="Helical" evidence="7">
    <location>
        <begin position="210"/>
        <end position="230"/>
    </location>
</feature>
<evidence type="ECO:0000313" key="10">
    <source>
        <dbReference type="EMBL" id="AZA08512.1"/>
    </source>
</evidence>
<dbReference type="EMBL" id="CP033898">
    <property type="protein sequence ID" value="AZA08512.1"/>
    <property type="molecule type" value="Genomic_DNA"/>
</dbReference>
<dbReference type="PANTHER" id="PTHR34390:SF2">
    <property type="entry name" value="SUCCINATE TRANSPORTER SUBUNIT YJJP-RELATED"/>
    <property type="match status" value="1"/>
</dbReference>
<dbReference type="KEGG" id="cpso:CPPEL_01830"/>
<evidence type="ECO:0000313" key="11">
    <source>
        <dbReference type="Proteomes" id="UP000271426"/>
    </source>
</evidence>
<sequence length="487" mass="51721">MVKIFRLDHLATLRKRQQQSPNNATIDVAAAPPLAPLAPVDLSDRAEITAALEVSARIGALLIIAGTPNSDAEEQVRSIAEAFGVWNCHTDATHQRIRLFTSVGGQQGVQVVHIIKPEAQNFRKLALVDRLIRDIHTGRAALVDATARLDAIENSKESRGEWSIIASWATMSLGVSMLIGGDIPVQIISTMVAAVIMWLSGFLGKHGLPLFYQNAAGGVLAAIVATYAYHAGLLYDLSLKPSIVISTSIVVMLAGLTLLQAFQNGVTSAPITALARLFDTMTITAGVVAGVGMGIAITSVLGLQLPPMETVAVPNFASNTVRTLGGTIATIGFSRACYANWNTAIIAGLTALWGSLVYYFVLVPAGIDGMAATFGTTFVIGLSGGLLARRFQIPPLVIAIAGATPLLPGLSVYRGLYGLMQEQLLAGFSGLVYAIATCTMLAAGTVFGEWVARQLRRPPTMATYKQLAKKMIRTRRAQVRFGVQTKK</sequence>
<feature type="domain" description="Threonine/Serine exporter ThrE" evidence="9">
    <location>
        <begin position="326"/>
        <end position="449"/>
    </location>
</feature>
<feature type="transmembrane region" description="Helical" evidence="7">
    <location>
        <begin position="185"/>
        <end position="203"/>
    </location>
</feature>
<evidence type="ECO:0000256" key="4">
    <source>
        <dbReference type="ARBA" id="ARBA00022989"/>
    </source>
</evidence>
<keyword evidence="5 7" id="KW-0472">Membrane</keyword>
<organism evidence="10 11">
    <name type="scientific">Corynebacterium pseudopelargi</name>
    <dbReference type="NCBI Taxonomy" id="2080757"/>
    <lineage>
        <taxon>Bacteria</taxon>
        <taxon>Bacillati</taxon>
        <taxon>Actinomycetota</taxon>
        <taxon>Actinomycetes</taxon>
        <taxon>Mycobacteriales</taxon>
        <taxon>Corynebacteriaceae</taxon>
        <taxon>Corynebacterium</taxon>
    </lineage>
</organism>
<comment type="similarity">
    <text evidence="6">Belongs to the ThrE exporter (TC 2.A.79) family.</text>
</comment>
<evidence type="ECO:0008006" key="12">
    <source>
        <dbReference type="Google" id="ProtNLM"/>
    </source>
</evidence>
<feature type="transmembrane region" description="Helical" evidence="7">
    <location>
        <begin position="316"/>
        <end position="334"/>
    </location>
</feature>
<evidence type="ECO:0000259" key="8">
    <source>
        <dbReference type="Pfam" id="PF06738"/>
    </source>
</evidence>
<evidence type="ECO:0000256" key="5">
    <source>
        <dbReference type="ARBA" id="ARBA00023136"/>
    </source>
</evidence>
<dbReference type="GO" id="GO:0022857">
    <property type="term" value="F:transmembrane transporter activity"/>
    <property type="evidence" value="ECO:0007669"/>
    <property type="project" value="InterPro"/>
</dbReference>
<feature type="transmembrane region" description="Helical" evidence="7">
    <location>
        <begin position="341"/>
        <end position="361"/>
    </location>
</feature>
<dbReference type="PANTHER" id="PTHR34390">
    <property type="entry name" value="UPF0442 PROTEIN YJJB-RELATED"/>
    <property type="match status" value="1"/>
</dbReference>
<name>A0A3G6ISD4_9CORY</name>
<keyword evidence="3 7" id="KW-0812">Transmembrane</keyword>
<dbReference type="GO" id="GO:0015744">
    <property type="term" value="P:succinate transport"/>
    <property type="evidence" value="ECO:0007669"/>
    <property type="project" value="TreeGrafter"/>
</dbReference>
<feature type="transmembrane region" description="Helical" evidence="7">
    <location>
        <begin position="395"/>
        <end position="413"/>
    </location>
</feature>
<evidence type="ECO:0000256" key="3">
    <source>
        <dbReference type="ARBA" id="ARBA00022692"/>
    </source>
</evidence>
<keyword evidence="11" id="KW-1185">Reference proteome</keyword>
<dbReference type="InterPro" id="IPR010619">
    <property type="entry name" value="ThrE-like_N"/>
</dbReference>
<reference evidence="10 11" key="1">
    <citation type="submission" date="2018-11" db="EMBL/GenBank/DDBJ databases">
        <authorList>
            <person name="Kleinhagauer T."/>
            <person name="Glaeser S.P."/>
            <person name="Spergser J."/>
            <person name="Ruckert C."/>
            <person name="Kaempfer P."/>
            <person name="Busse H.-J."/>
        </authorList>
    </citation>
    <scope>NUCLEOTIDE SEQUENCE [LARGE SCALE GENOMIC DNA]</scope>
    <source>
        <strain evidence="10 11">812CH</strain>
    </source>
</reference>
<feature type="transmembrane region" description="Helical" evidence="7">
    <location>
        <begin position="367"/>
        <end position="388"/>
    </location>
</feature>
<protein>
    <recommendedName>
        <fullName evidence="12">Inner membrane protein YjjP</fullName>
    </recommendedName>
</protein>
<gene>
    <name evidence="10" type="ORF">CPPEL_01830</name>
</gene>
<dbReference type="GO" id="GO:0005886">
    <property type="term" value="C:plasma membrane"/>
    <property type="evidence" value="ECO:0007669"/>
    <property type="project" value="UniProtKB-SubCell"/>
</dbReference>
<evidence type="ECO:0000259" key="9">
    <source>
        <dbReference type="Pfam" id="PF12821"/>
    </source>
</evidence>
<comment type="subcellular location">
    <subcellularLocation>
        <location evidence="1">Cell membrane</location>
        <topology evidence="1">Multi-pass membrane protein</topology>
    </subcellularLocation>
</comment>
<evidence type="ECO:0000256" key="6">
    <source>
        <dbReference type="ARBA" id="ARBA00034125"/>
    </source>
</evidence>
<dbReference type="Pfam" id="PF12821">
    <property type="entry name" value="ThrE_2"/>
    <property type="match status" value="1"/>
</dbReference>
<dbReference type="AlphaFoldDB" id="A0A3G6ISD4"/>
<keyword evidence="4 7" id="KW-1133">Transmembrane helix</keyword>
<dbReference type="Pfam" id="PF06738">
    <property type="entry name" value="ThrE"/>
    <property type="match status" value="1"/>
</dbReference>
<dbReference type="Proteomes" id="UP000271426">
    <property type="component" value="Chromosome"/>
</dbReference>
<proteinExistence type="inferred from homology"/>
<feature type="transmembrane region" description="Helical" evidence="7">
    <location>
        <begin position="425"/>
        <end position="447"/>
    </location>
</feature>
<accession>A0A3G6ISD4</accession>
<keyword evidence="2" id="KW-1003">Cell membrane</keyword>
<evidence type="ECO:0000256" key="1">
    <source>
        <dbReference type="ARBA" id="ARBA00004651"/>
    </source>
</evidence>
<feature type="transmembrane region" description="Helical" evidence="7">
    <location>
        <begin position="283"/>
        <end position="304"/>
    </location>
</feature>
<dbReference type="OrthoDB" id="9763957at2"/>
<feature type="transmembrane region" description="Helical" evidence="7">
    <location>
        <begin position="242"/>
        <end position="262"/>
    </location>
</feature>
<dbReference type="RefSeq" id="WP_123959542.1">
    <property type="nucleotide sequence ID" value="NZ_CP033898.1"/>
</dbReference>
<evidence type="ECO:0000256" key="7">
    <source>
        <dbReference type="SAM" id="Phobius"/>
    </source>
</evidence>
<dbReference type="InterPro" id="IPR024528">
    <property type="entry name" value="ThrE_2"/>
</dbReference>
<evidence type="ECO:0000256" key="2">
    <source>
        <dbReference type="ARBA" id="ARBA00022475"/>
    </source>
</evidence>
<dbReference type="InterPro" id="IPR050539">
    <property type="entry name" value="ThrE_Dicarb/AminoAcid_Exp"/>
</dbReference>